<dbReference type="Proteomes" id="UP001457282">
    <property type="component" value="Unassembled WGS sequence"/>
</dbReference>
<organism evidence="1 2">
    <name type="scientific">Rubus argutus</name>
    <name type="common">Southern blackberry</name>
    <dbReference type="NCBI Taxonomy" id="59490"/>
    <lineage>
        <taxon>Eukaryota</taxon>
        <taxon>Viridiplantae</taxon>
        <taxon>Streptophyta</taxon>
        <taxon>Embryophyta</taxon>
        <taxon>Tracheophyta</taxon>
        <taxon>Spermatophyta</taxon>
        <taxon>Magnoliopsida</taxon>
        <taxon>eudicotyledons</taxon>
        <taxon>Gunneridae</taxon>
        <taxon>Pentapetalae</taxon>
        <taxon>rosids</taxon>
        <taxon>fabids</taxon>
        <taxon>Rosales</taxon>
        <taxon>Rosaceae</taxon>
        <taxon>Rosoideae</taxon>
        <taxon>Rosoideae incertae sedis</taxon>
        <taxon>Rubus</taxon>
    </lineage>
</organism>
<accession>A0AAW1WQH4</accession>
<proteinExistence type="predicted"/>
<dbReference type="AlphaFoldDB" id="A0AAW1WQH4"/>
<gene>
    <name evidence="1" type="ORF">M0R45_023758</name>
</gene>
<protein>
    <submittedName>
        <fullName evidence="1">Uncharacterized protein</fullName>
    </submittedName>
</protein>
<dbReference type="EMBL" id="JBEDUW010000005">
    <property type="protein sequence ID" value="KAK9926532.1"/>
    <property type="molecule type" value="Genomic_DNA"/>
</dbReference>
<evidence type="ECO:0000313" key="1">
    <source>
        <dbReference type="EMBL" id="KAK9926532.1"/>
    </source>
</evidence>
<sequence>MAWEMRFLNHDVMQKKISSGLQMRINLDNANAIIRFTHSEVIGLGWIESPAPMIYGEPTVVADRGIQVLLSDVKLLSERRRYTEMLAEELSSFGVEEHRQAAIIEDIFREVEVAVPGFQIIVFLRLVKGIRLRGQNKGRVLCHWLWLLRC</sequence>
<name>A0AAW1WQH4_RUBAR</name>
<comment type="caution">
    <text evidence="1">The sequence shown here is derived from an EMBL/GenBank/DDBJ whole genome shotgun (WGS) entry which is preliminary data.</text>
</comment>
<reference evidence="1 2" key="1">
    <citation type="journal article" date="2023" name="G3 (Bethesda)">
        <title>A chromosome-length genome assembly and annotation of blackberry (Rubus argutus, cv. 'Hillquist').</title>
        <authorList>
            <person name="Bruna T."/>
            <person name="Aryal R."/>
            <person name="Dudchenko O."/>
            <person name="Sargent D.J."/>
            <person name="Mead D."/>
            <person name="Buti M."/>
            <person name="Cavallini A."/>
            <person name="Hytonen T."/>
            <person name="Andres J."/>
            <person name="Pham M."/>
            <person name="Weisz D."/>
            <person name="Mascagni F."/>
            <person name="Usai G."/>
            <person name="Natali L."/>
            <person name="Bassil N."/>
            <person name="Fernandez G.E."/>
            <person name="Lomsadze A."/>
            <person name="Armour M."/>
            <person name="Olukolu B."/>
            <person name="Poorten T."/>
            <person name="Britton C."/>
            <person name="Davik J."/>
            <person name="Ashrafi H."/>
            <person name="Aiden E.L."/>
            <person name="Borodovsky M."/>
            <person name="Worthington M."/>
        </authorList>
    </citation>
    <scope>NUCLEOTIDE SEQUENCE [LARGE SCALE GENOMIC DNA]</scope>
    <source>
        <strain evidence="1">PI 553951</strain>
    </source>
</reference>
<evidence type="ECO:0000313" key="2">
    <source>
        <dbReference type="Proteomes" id="UP001457282"/>
    </source>
</evidence>
<keyword evidence="2" id="KW-1185">Reference proteome</keyword>